<evidence type="ECO:0000313" key="2">
    <source>
        <dbReference type="Proteomes" id="UP000016932"/>
    </source>
</evidence>
<proteinExistence type="predicted"/>
<keyword evidence="2" id="KW-1185">Reference proteome</keyword>
<dbReference type="KEGG" id="pfj:MYCFIDRAFT_179456"/>
<dbReference type="AlphaFoldDB" id="M2ZFT2"/>
<dbReference type="EMBL" id="KB446564">
    <property type="protein sequence ID" value="EME78004.1"/>
    <property type="molecule type" value="Genomic_DNA"/>
</dbReference>
<protein>
    <submittedName>
        <fullName evidence="1">Uncharacterized protein</fullName>
    </submittedName>
</protein>
<accession>M2ZFT2</accession>
<gene>
    <name evidence="1" type="ORF">MYCFIDRAFT_179456</name>
</gene>
<dbReference type="OrthoDB" id="10656340at2759"/>
<dbReference type="GeneID" id="19334128"/>
<dbReference type="Proteomes" id="UP000016932">
    <property type="component" value="Unassembled WGS sequence"/>
</dbReference>
<name>M2ZFT2_PSEFD</name>
<evidence type="ECO:0000313" key="1">
    <source>
        <dbReference type="EMBL" id="EME78004.1"/>
    </source>
</evidence>
<organism evidence="1 2">
    <name type="scientific">Pseudocercospora fijiensis (strain CIRAD86)</name>
    <name type="common">Black leaf streak disease fungus</name>
    <name type="synonym">Mycosphaerella fijiensis</name>
    <dbReference type="NCBI Taxonomy" id="383855"/>
    <lineage>
        <taxon>Eukaryota</taxon>
        <taxon>Fungi</taxon>
        <taxon>Dikarya</taxon>
        <taxon>Ascomycota</taxon>
        <taxon>Pezizomycotina</taxon>
        <taxon>Dothideomycetes</taxon>
        <taxon>Dothideomycetidae</taxon>
        <taxon>Mycosphaerellales</taxon>
        <taxon>Mycosphaerellaceae</taxon>
        <taxon>Pseudocercospora</taxon>
    </lineage>
</organism>
<reference evidence="1 2" key="1">
    <citation type="journal article" date="2012" name="PLoS Pathog.">
        <title>Diverse lifestyles and strategies of plant pathogenesis encoded in the genomes of eighteen Dothideomycetes fungi.</title>
        <authorList>
            <person name="Ohm R.A."/>
            <person name="Feau N."/>
            <person name="Henrissat B."/>
            <person name="Schoch C.L."/>
            <person name="Horwitz B.A."/>
            <person name="Barry K.W."/>
            <person name="Condon B.J."/>
            <person name="Copeland A.C."/>
            <person name="Dhillon B."/>
            <person name="Glaser F."/>
            <person name="Hesse C.N."/>
            <person name="Kosti I."/>
            <person name="LaButti K."/>
            <person name="Lindquist E.A."/>
            <person name="Lucas S."/>
            <person name="Salamov A.A."/>
            <person name="Bradshaw R.E."/>
            <person name="Ciuffetti L."/>
            <person name="Hamelin R.C."/>
            <person name="Kema G.H.J."/>
            <person name="Lawrence C."/>
            <person name="Scott J.A."/>
            <person name="Spatafora J.W."/>
            <person name="Turgeon B.G."/>
            <person name="de Wit P.J.G.M."/>
            <person name="Zhong S."/>
            <person name="Goodwin S.B."/>
            <person name="Grigoriev I.V."/>
        </authorList>
    </citation>
    <scope>NUCLEOTIDE SEQUENCE [LARGE SCALE GENOMIC DNA]</scope>
    <source>
        <strain evidence="1 2">CIRAD86</strain>
    </source>
</reference>
<dbReference type="VEuPathDB" id="FungiDB:MYCFIDRAFT_179456"/>
<sequence length="593" mass="65127">MAHRQCHGLGSEQRTASVAISRPVSFVGWSSKVRHCKLSALLVQLSFSKGVRPAPGKRHLCDGLRGGLGPTAFTLLHGTCCGLQLISIWQFLVSDASRVLNPSACSALSNIDTGQIWTWSVLAHVQVRSKLRFEALLALSAGVSIDLTETHRIHWLYLEAATTKLVHCCSKAVMLCSPASKCYSKSHLTSDHWSSNQGRINDARKTLDPSHENALCGEARVRRINHGGGQTQRAHRQVARASRLASVLAYGYKAHRKFLSSEIISVLDTLSSSKQIKVTHSRQRPSSISKHAILLHPRRRYEPGCNTSGTLAFWRQRCCREERCRSRKSAHLTTHTLASSATQKPLADQLYQAACATYCIILAEDPPVFAACVIGCAATGVPETEGLKPKTLEDGTIWESSAVPYSISGEHSTCSRAVPFPARSFVFGVFLGHIGSSKSKFDPLLLLADFAENNDPRQLLLPLTFIAFFFPEMTCTWLSHACDLKMIWFGDRSVVSSGTAKTLDTALDAMALLGKAGREFAKVVRENSFEAQELELRRSRCFAVLGFYATDRVCDGSQVKLEEALRTASELVTRGSKQIECLVENAGKPWGEE</sequence>
<dbReference type="HOGENOM" id="CLU_460129_0_0_1"/>
<dbReference type="RefSeq" id="XP_007931725.1">
    <property type="nucleotide sequence ID" value="XM_007933534.1"/>
</dbReference>